<dbReference type="EMBL" id="DVOL01000098">
    <property type="protein sequence ID" value="HIV11391.1"/>
    <property type="molecule type" value="Genomic_DNA"/>
</dbReference>
<dbReference type="AlphaFoldDB" id="A0A9D1NSE7"/>
<dbReference type="Proteomes" id="UP000823960">
    <property type="component" value="Unassembled WGS sequence"/>
</dbReference>
<dbReference type="InterPro" id="IPR055342">
    <property type="entry name" value="MreC_beta-barrel_core"/>
</dbReference>
<dbReference type="InterPro" id="IPR042177">
    <property type="entry name" value="Cell/Rod_1"/>
</dbReference>
<evidence type="ECO:0000256" key="1">
    <source>
        <dbReference type="ARBA" id="ARBA00009369"/>
    </source>
</evidence>
<feature type="coiled-coil region" evidence="6">
    <location>
        <begin position="67"/>
        <end position="94"/>
    </location>
</feature>
<evidence type="ECO:0000256" key="2">
    <source>
        <dbReference type="ARBA" id="ARBA00013855"/>
    </source>
</evidence>
<evidence type="ECO:0000256" key="4">
    <source>
        <dbReference type="ARBA" id="ARBA00032089"/>
    </source>
</evidence>
<reference evidence="8" key="1">
    <citation type="submission" date="2020-10" db="EMBL/GenBank/DDBJ databases">
        <authorList>
            <person name="Gilroy R."/>
        </authorList>
    </citation>
    <scope>NUCLEOTIDE SEQUENCE</scope>
    <source>
        <strain evidence="8">1370</strain>
    </source>
</reference>
<dbReference type="PANTHER" id="PTHR34138">
    <property type="entry name" value="CELL SHAPE-DETERMINING PROTEIN MREC"/>
    <property type="match status" value="1"/>
</dbReference>
<reference evidence="8" key="2">
    <citation type="journal article" date="2021" name="PeerJ">
        <title>Extensive microbial diversity within the chicken gut microbiome revealed by metagenomics and culture.</title>
        <authorList>
            <person name="Gilroy R."/>
            <person name="Ravi A."/>
            <person name="Getino M."/>
            <person name="Pursley I."/>
            <person name="Horton D.L."/>
            <person name="Alikhan N.F."/>
            <person name="Baker D."/>
            <person name="Gharbi K."/>
            <person name="Hall N."/>
            <person name="Watson M."/>
            <person name="Adriaenssens E.M."/>
            <person name="Foster-Nyarko E."/>
            <person name="Jarju S."/>
            <person name="Secka A."/>
            <person name="Antonio M."/>
            <person name="Oren A."/>
            <person name="Chaudhuri R.R."/>
            <person name="La Ragione R."/>
            <person name="Hildebrand F."/>
            <person name="Pallen M.J."/>
        </authorList>
    </citation>
    <scope>NUCLEOTIDE SEQUENCE</scope>
    <source>
        <strain evidence="8">1370</strain>
    </source>
</reference>
<dbReference type="InterPro" id="IPR042175">
    <property type="entry name" value="Cell/Rod_MreC_2"/>
</dbReference>
<keyword evidence="6" id="KW-0175">Coiled coil</keyword>
<dbReference type="PIRSF" id="PIRSF038471">
    <property type="entry name" value="MreC"/>
    <property type="match status" value="1"/>
</dbReference>
<name>A0A9D1NSE7_9FIRM</name>
<keyword evidence="3 5" id="KW-0133">Cell shape</keyword>
<dbReference type="Gene3D" id="2.40.10.350">
    <property type="entry name" value="Rod shape-determining protein MreC, domain 2"/>
    <property type="match status" value="1"/>
</dbReference>
<gene>
    <name evidence="8" type="ORF">IAD28_06850</name>
</gene>
<evidence type="ECO:0000313" key="8">
    <source>
        <dbReference type="EMBL" id="HIV11391.1"/>
    </source>
</evidence>
<proteinExistence type="inferred from homology"/>
<evidence type="ECO:0000259" key="7">
    <source>
        <dbReference type="Pfam" id="PF04085"/>
    </source>
</evidence>
<sequence length="285" mass="30268">MKEFFTSKKFKIILALCALFAGVMLYAALSGQNGVSSAVGAVLSPVQRVSSSISSWVSSRLDMLINAGDYYEENKRLREELARLTAELADYISVKQENEQLREMVGLAGTDTGMEFSEPCTVIGRTANDLFGSFFIDKGAKDGTSEMDPVVTKDGLVGFVTEVQYTYSLVTPIMSNELSIGVFCVRTGETGVSSGSLELAADGVFSVLYLPLDCQLEEGDILVTSGYSGLVPGGLVVGRITSLAKDASGLSNTGYAAPAIDSAGLKKVYVIVDFDGKGEGFEAQE</sequence>
<organism evidence="8 9">
    <name type="scientific">Candidatus Faeciplasma avium</name>
    <dbReference type="NCBI Taxonomy" id="2840798"/>
    <lineage>
        <taxon>Bacteria</taxon>
        <taxon>Bacillati</taxon>
        <taxon>Bacillota</taxon>
        <taxon>Clostridia</taxon>
        <taxon>Eubacteriales</taxon>
        <taxon>Oscillospiraceae</taxon>
        <taxon>Oscillospiraceae incertae sedis</taxon>
        <taxon>Candidatus Faeciplasma</taxon>
    </lineage>
</organism>
<protein>
    <recommendedName>
        <fullName evidence="2 5">Cell shape-determining protein MreC</fullName>
    </recommendedName>
    <alternativeName>
        <fullName evidence="4 5">Cell shape protein MreC</fullName>
    </alternativeName>
</protein>
<comment type="similarity">
    <text evidence="1 5">Belongs to the MreC family.</text>
</comment>
<dbReference type="PANTHER" id="PTHR34138:SF1">
    <property type="entry name" value="CELL SHAPE-DETERMINING PROTEIN MREC"/>
    <property type="match status" value="1"/>
</dbReference>
<comment type="caution">
    <text evidence="8">The sequence shown here is derived from an EMBL/GenBank/DDBJ whole genome shotgun (WGS) entry which is preliminary data.</text>
</comment>
<dbReference type="GO" id="GO:0008360">
    <property type="term" value="P:regulation of cell shape"/>
    <property type="evidence" value="ECO:0007669"/>
    <property type="project" value="UniProtKB-KW"/>
</dbReference>
<evidence type="ECO:0000313" key="9">
    <source>
        <dbReference type="Proteomes" id="UP000823960"/>
    </source>
</evidence>
<comment type="function">
    <text evidence="5">Involved in formation and maintenance of cell shape.</text>
</comment>
<dbReference type="GO" id="GO:0005886">
    <property type="term" value="C:plasma membrane"/>
    <property type="evidence" value="ECO:0007669"/>
    <property type="project" value="TreeGrafter"/>
</dbReference>
<dbReference type="Gene3D" id="2.40.10.340">
    <property type="entry name" value="Rod shape-determining protein MreC, domain 1"/>
    <property type="match status" value="1"/>
</dbReference>
<evidence type="ECO:0000256" key="5">
    <source>
        <dbReference type="PIRNR" id="PIRNR038471"/>
    </source>
</evidence>
<dbReference type="InterPro" id="IPR007221">
    <property type="entry name" value="MreC"/>
</dbReference>
<evidence type="ECO:0000256" key="3">
    <source>
        <dbReference type="ARBA" id="ARBA00022960"/>
    </source>
</evidence>
<dbReference type="Pfam" id="PF04085">
    <property type="entry name" value="MreC"/>
    <property type="match status" value="1"/>
</dbReference>
<evidence type="ECO:0000256" key="6">
    <source>
        <dbReference type="SAM" id="Coils"/>
    </source>
</evidence>
<accession>A0A9D1NSE7</accession>
<feature type="domain" description="Rod shape-determining protein MreC beta-barrel core" evidence="7">
    <location>
        <begin position="122"/>
        <end position="271"/>
    </location>
</feature>